<feature type="region of interest" description="Disordered" evidence="1">
    <location>
        <begin position="118"/>
        <end position="141"/>
    </location>
</feature>
<organism evidence="2 3">
    <name type="scientific">Saponaria officinalis</name>
    <name type="common">Common soapwort</name>
    <name type="synonym">Lychnis saponaria</name>
    <dbReference type="NCBI Taxonomy" id="3572"/>
    <lineage>
        <taxon>Eukaryota</taxon>
        <taxon>Viridiplantae</taxon>
        <taxon>Streptophyta</taxon>
        <taxon>Embryophyta</taxon>
        <taxon>Tracheophyta</taxon>
        <taxon>Spermatophyta</taxon>
        <taxon>Magnoliopsida</taxon>
        <taxon>eudicotyledons</taxon>
        <taxon>Gunneridae</taxon>
        <taxon>Pentapetalae</taxon>
        <taxon>Caryophyllales</taxon>
        <taxon>Caryophyllaceae</taxon>
        <taxon>Caryophylleae</taxon>
        <taxon>Saponaria</taxon>
    </lineage>
</organism>
<sequence>MAAVWLDIHYKGKDFDYPIYDVDLIQILDLIDELGNVAMTQGLLVPNVYDLFYKTKQGNKMYIRSDMDLLGMFVNLEGLTTIEVWMEDTINPIKEFEIVAELRRVREENELRKLMEEDKGSRLEREREAENAQPLVSEIPSGDLVDNELAYVRVYESQEVQAEASSTPQTQTQPTPSHQHT</sequence>
<name>A0AAW1I010_SAPOF</name>
<accession>A0AAW1I010</accession>
<reference evidence="2" key="1">
    <citation type="submission" date="2024-03" db="EMBL/GenBank/DDBJ databases">
        <title>WGS assembly of Saponaria officinalis var. Norfolk2.</title>
        <authorList>
            <person name="Jenkins J."/>
            <person name="Shu S."/>
            <person name="Grimwood J."/>
            <person name="Barry K."/>
            <person name="Goodstein D."/>
            <person name="Schmutz J."/>
            <person name="Leebens-Mack J."/>
            <person name="Osbourn A."/>
        </authorList>
    </citation>
    <scope>NUCLEOTIDE SEQUENCE [LARGE SCALE GENOMIC DNA]</scope>
    <source>
        <strain evidence="2">JIC</strain>
    </source>
</reference>
<protein>
    <submittedName>
        <fullName evidence="2">Uncharacterized protein</fullName>
    </submittedName>
</protein>
<evidence type="ECO:0000313" key="3">
    <source>
        <dbReference type="Proteomes" id="UP001443914"/>
    </source>
</evidence>
<keyword evidence="3" id="KW-1185">Reference proteome</keyword>
<dbReference type="EMBL" id="JBDFQZ010000010">
    <property type="protein sequence ID" value="KAK9681910.1"/>
    <property type="molecule type" value="Genomic_DNA"/>
</dbReference>
<dbReference type="Proteomes" id="UP001443914">
    <property type="component" value="Unassembled WGS sequence"/>
</dbReference>
<evidence type="ECO:0000313" key="2">
    <source>
        <dbReference type="EMBL" id="KAK9681910.1"/>
    </source>
</evidence>
<proteinExistence type="predicted"/>
<evidence type="ECO:0000256" key="1">
    <source>
        <dbReference type="SAM" id="MobiDB-lite"/>
    </source>
</evidence>
<feature type="compositionally biased region" description="Low complexity" evidence="1">
    <location>
        <begin position="165"/>
        <end position="181"/>
    </location>
</feature>
<feature type="region of interest" description="Disordered" evidence="1">
    <location>
        <begin position="159"/>
        <end position="181"/>
    </location>
</feature>
<gene>
    <name evidence="2" type="ORF">RND81_10G036200</name>
</gene>
<feature type="compositionally biased region" description="Basic and acidic residues" evidence="1">
    <location>
        <begin position="118"/>
        <end position="130"/>
    </location>
</feature>
<comment type="caution">
    <text evidence="2">The sequence shown here is derived from an EMBL/GenBank/DDBJ whole genome shotgun (WGS) entry which is preliminary data.</text>
</comment>
<dbReference type="AlphaFoldDB" id="A0AAW1I010"/>